<reference evidence="1" key="1">
    <citation type="submission" date="2016-07" db="EMBL/GenBank/DDBJ databases">
        <authorList>
            <person name="Bretaudeau A."/>
        </authorList>
    </citation>
    <scope>NUCLEOTIDE SEQUENCE</scope>
    <source>
        <strain evidence="1">Rice</strain>
        <tissue evidence="1">Whole body</tissue>
    </source>
</reference>
<protein>
    <submittedName>
        <fullName evidence="1">SFRICE_020018</fullName>
    </submittedName>
</protein>
<evidence type="ECO:0000313" key="1">
    <source>
        <dbReference type="EMBL" id="SOQ38263.1"/>
    </source>
</evidence>
<sequence>MGIQWQDYFNGGDIVYNDDQPLIAKKTTYTVNGEKEAMKTEGDNKHSRPEFSSKKINFNCVHKDQDGKLIFSKQRTIPMACEGATILTLPDNRLFVTKGHLSFSPNHKAWSGYASQIRQFENKVDVMTTITPSIIITKEVNKIKENENKLDSDDLIGGNIEIKLELENNTDMIMKGSTSELIELTNEPTNTFVFRLSIEYSDNVPKSKGKTQPIVKSGHVQLQIPVHIGDNVHISGTVVDEARENTNKVGDDIKGILRRFAQYIKKLIHD</sequence>
<accession>A0A2H1VBP4</accession>
<organism evidence="1">
    <name type="scientific">Spodoptera frugiperda</name>
    <name type="common">Fall armyworm</name>
    <dbReference type="NCBI Taxonomy" id="7108"/>
    <lineage>
        <taxon>Eukaryota</taxon>
        <taxon>Metazoa</taxon>
        <taxon>Ecdysozoa</taxon>
        <taxon>Arthropoda</taxon>
        <taxon>Hexapoda</taxon>
        <taxon>Insecta</taxon>
        <taxon>Pterygota</taxon>
        <taxon>Neoptera</taxon>
        <taxon>Endopterygota</taxon>
        <taxon>Lepidoptera</taxon>
        <taxon>Glossata</taxon>
        <taxon>Ditrysia</taxon>
        <taxon>Noctuoidea</taxon>
        <taxon>Noctuidae</taxon>
        <taxon>Amphipyrinae</taxon>
        <taxon>Spodoptera</taxon>
    </lineage>
</organism>
<dbReference type="EMBL" id="ODYU01001691">
    <property type="protein sequence ID" value="SOQ38263.1"/>
    <property type="molecule type" value="Genomic_DNA"/>
</dbReference>
<gene>
    <name evidence="1" type="ORF">SFRICE_020018</name>
</gene>
<dbReference type="AlphaFoldDB" id="A0A2H1VBP4"/>
<proteinExistence type="predicted"/>
<name>A0A2H1VBP4_SPOFR</name>